<feature type="region of interest" description="Disordered" evidence="1">
    <location>
        <begin position="61"/>
        <end position="82"/>
    </location>
</feature>
<proteinExistence type="predicted"/>
<accession>A0AAV1W091</accession>
<dbReference type="GO" id="GO:0005634">
    <property type="term" value="C:nucleus"/>
    <property type="evidence" value="ECO:0007669"/>
    <property type="project" value="InterPro"/>
</dbReference>
<evidence type="ECO:0000313" key="3">
    <source>
        <dbReference type="Proteomes" id="UP001497480"/>
    </source>
</evidence>
<dbReference type="GO" id="GO:0051783">
    <property type="term" value="P:regulation of nuclear division"/>
    <property type="evidence" value="ECO:0007669"/>
    <property type="project" value="InterPro"/>
</dbReference>
<sequence>MPEARDRRVVPADVAAIYTRRRASVLFGSDIYNDSTGSGSTRFGGSGTLLVARDIGVRNENTPLSGANRRGSRRRVSTTRRSALPSWYPRTPLREITAVVRAIERRRTRFGENEGQQSGNLFHTDQHLPNPSVPASGAQLEHNPSVISPNQVSVKLRTPSGCKVPKIMLDIATPTAEESVLTPQKQLLNSIDTVEKVVKEELLKLKRTPSAKKAERDKRVRTLLSMR</sequence>
<dbReference type="EMBL" id="CAXHTB010000002">
    <property type="protein sequence ID" value="CAL0302472.1"/>
    <property type="molecule type" value="Genomic_DNA"/>
</dbReference>
<evidence type="ECO:0000313" key="2">
    <source>
        <dbReference type="EMBL" id="CAL0302472.1"/>
    </source>
</evidence>
<dbReference type="AlphaFoldDB" id="A0AAV1W091"/>
<evidence type="ECO:0008006" key="4">
    <source>
        <dbReference type="Google" id="ProtNLM"/>
    </source>
</evidence>
<dbReference type="PANTHER" id="PTHR35119">
    <property type="entry name" value="PROTEIN POLYCHOME"/>
    <property type="match status" value="1"/>
</dbReference>
<feature type="compositionally biased region" description="Polar residues" evidence="1">
    <location>
        <begin position="114"/>
        <end position="129"/>
    </location>
</feature>
<dbReference type="InterPro" id="IPR034590">
    <property type="entry name" value="POLYCHOME/GIG1"/>
</dbReference>
<gene>
    <name evidence="2" type="ORF">LLUT_LOCUS3532</name>
</gene>
<dbReference type="Proteomes" id="UP001497480">
    <property type="component" value="Unassembled WGS sequence"/>
</dbReference>
<keyword evidence="3" id="KW-1185">Reference proteome</keyword>
<protein>
    <recommendedName>
        <fullName evidence="4">Protein POLYCHOME</fullName>
    </recommendedName>
</protein>
<comment type="caution">
    <text evidence="2">The sequence shown here is derived from an EMBL/GenBank/DDBJ whole genome shotgun (WGS) entry which is preliminary data.</text>
</comment>
<evidence type="ECO:0000256" key="1">
    <source>
        <dbReference type="SAM" id="MobiDB-lite"/>
    </source>
</evidence>
<organism evidence="2 3">
    <name type="scientific">Lupinus luteus</name>
    <name type="common">European yellow lupine</name>
    <dbReference type="NCBI Taxonomy" id="3873"/>
    <lineage>
        <taxon>Eukaryota</taxon>
        <taxon>Viridiplantae</taxon>
        <taxon>Streptophyta</taxon>
        <taxon>Embryophyta</taxon>
        <taxon>Tracheophyta</taxon>
        <taxon>Spermatophyta</taxon>
        <taxon>Magnoliopsida</taxon>
        <taxon>eudicotyledons</taxon>
        <taxon>Gunneridae</taxon>
        <taxon>Pentapetalae</taxon>
        <taxon>rosids</taxon>
        <taxon>fabids</taxon>
        <taxon>Fabales</taxon>
        <taxon>Fabaceae</taxon>
        <taxon>Papilionoideae</taxon>
        <taxon>50 kb inversion clade</taxon>
        <taxon>genistoids sensu lato</taxon>
        <taxon>core genistoids</taxon>
        <taxon>Genisteae</taxon>
        <taxon>Lupinus</taxon>
    </lineage>
</organism>
<feature type="region of interest" description="Disordered" evidence="1">
    <location>
        <begin position="109"/>
        <end position="151"/>
    </location>
</feature>
<name>A0AAV1W091_LUPLU</name>
<dbReference type="PANTHER" id="PTHR35119:SF1">
    <property type="entry name" value="PROTEIN POLYCHOME"/>
    <property type="match status" value="1"/>
</dbReference>
<reference evidence="2 3" key="1">
    <citation type="submission" date="2024-03" db="EMBL/GenBank/DDBJ databases">
        <authorList>
            <person name="Martinez-Hernandez J."/>
        </authorList>
    </citation>
    <scope>NUCLEOTIDE SEQUENCE [LARGE SCALE GENOMIC DNA]</scope>
</reference>